<organism evidence="4 5">
    <name type="scientific">Pinctada imbricata</name>
    <name type="common">Atlantic pearl-oyster</name>
    <name type="synonym">Pinctada martensii</name>
    <dbReference type="NCBI Taxonomy" id="66713"/>
    <lineage>
        <taxon>Eukaryota</taxon>
        <taxon>Metazoa</taxon>
        <taxon>Spiralia</taxon>
        <taxon>Lophotrochozoa</taxon>
        <taxon>Mollusca</taxon>
        <taxon>Bivalvia</taxon>
        <taxon>Autobranchia</taxon>
        <taxon>Pteriomorphia</taxon>
        <taxon>Pterioida</taxon>
        <taxon>Pterioidea</taxon>
        <taxon>Pteriidae</taxon>
        <taxon>Pinctada</taxon>
    </lineage>
</organism>
<keyword evidence="3" id="KW-0067">ATP-binding</keyword>
<dbReference type="PANTHER" id="PTHR14187:SF5">
    <property type="entry name" value="HEAT SHOCK 70 KDA PROTEIN 12A"/>
    <property type="match status" value="1"/>
</dbReference>
<proteinExistence type="inferred from homology"/>
<dbReference type="PANTHER" id="PTHR14187">
    <property type="entry name" value="ALPHA KINASE/ELONGATION FACTOR 2 KINASE"/>
    <property type="match status" value="1"/>
</dbReference>
<protein>
    <submittedName>
        <fullName evidence="4">Uncharacterized protein</fullName>
    </submittedName>
</protein>
<dbReference type="CDD" id="cd10229">
    <property type="entry name" value="ASKHA_NBD_HSP70_HSPA12"/>
    <property type="match status" value="1"/>
</dbReference>
<dbReference type="InterPro" id="IPR043129">
    <property type="entry name" value="ATPase_NBD"/>
</dbReference>
<dbReference type="GO" id="GO:0005524">
    <property type="term" value="F:ATP binding"/>
    <property type="evidence" value="ECO:0007669"/>
    <property type="project" value="UniProtKB-KW"/>
</dbReference>
<keyword evidence="5" id="KW-1185">Reference proteome</keyword>
<dbReference type="Proteomes" id="UP001186944">
    <property type="component" value="Unassembled WGS sequence"/>
</dbReference>
<gene>
    <name evidence="4" type="ORF">FSP39_005241</name>
</gene>
<dbReference type="InterPro" id="IPR013126">
    <property type="entry name" value="Hsp_70_fam"/>
</dbReference>
<keyword evidence="2" id="KW-0547">Nucleotide-binding</keyword>
<dbReference type="Gene3D" id="3.30.420.40">
    <property type="match status" value="2"/>
</dbReference>
<accession>A0AA89C5A0</accession>
<dbReference type="SUPFAM" id="SSF53067">
    <property type="entry name" value="Actin-like ATPase domain"/>
    <property type="match status" value="2"/>
</dbReference>
<evidence type="ECO:0000256" key="2">
    <source>
        <dbReference type="ARBA" id="ARBA00022741"/>
    </source>
</evidence>
<comment type="similarity">
    <text evidence="1">Belongs to the heat shock protein 70 family.</text>
</comment>
<dbReference type="GO" id="GO:0140662">
    <property type="term" value="F:ATP-dependent protein folding chaperone"/>
    <property type="evidence" value="ECO:0007669"/>
    <property type="project" value="InterPro"/>
</dbReference>
<dbReference type="EMBL" id="VSWD01000005">
    <property type="protein sequence ID" value="KAK3101654.1"/>
    <property type="molecule type" value="Genomic_DNA"/>
</dbReference>
<evidence type="ECO:0000313" key="4">
    <source>
        <dbReference type="EMBL" id="KAK3101654.1"/>
    </source>
</evidence>
<name>A0AA89C5A0_PINIB</name>
<reference evidence="4" key="1">
    <citation type="submission" date="2019-08" db="EMBL/GenBank/DDBJ databases">
        <title>The improved chromosome-level genome for the pearl oyster Pinctada fucata martensii using PacBio sequencing and Hi-C.</title>
        <authorList>
            <person name="Zheng Z."/>
        </authorList>
    </citation>
    <scope>NUCLEOTIDE SEQUENCE</scope>
    <source>
        <strain evidence="4">ZZ-2019</strain>
        <tissue evidence="4">Adductor muscle</tissue>
    </source>
</reference>
<dbReference type="Pfam" id="PF00012">
    <property type="entry name" value="HSP70"/>
    <property type="match status" value="1"/>
</dbReference>
<sequence length="561" mass="63845">MSHKTPSVILLDQDQKFHSFGYEAEDKYAKLTTKKEHKDWHYFTRIKMKLMTALDTFKGNVNDTALFKERLKRETVIKDMEDREFPLLDLMGMAYKNLIDHFLKQLDEKSLLEGITPSTDIQWVITVPAIWTDASKQFTKLAAVKAGLSEHQIKLAYEPEAAALYCRLLPVDKFVSGGEQKSVVFSTFERGKKFMVIDLGGGTVDISVQETTSNGQMKSIHKVCGGPWGGQAVDEEFRKCIQRIFGGEVLNEFRNDYRSQYLAFFRDFELKKRKANLTSNSSVKLRIPAELCDLLEDTTDCDLAETLANSSFTGKIKAVQDKLDFSQEQFYSFFSGALDNIKNHIISIFEDQRCQNLTGILLVGGFAESDIVIEYLRRAFPEQTFIVPSQAGLSVVMGAVLYGHEPDIICARTCRYTYGTSVAKPFRNGIDPLQKRFILSNEYFCNDRFAKTFTIGELVNIGDRKSIHINIDYRDEERQILRYKPIDTEILISRRKDPIFSDEDDITKLGEIVVPLPDEGVPWPEYFGCSVFMEIAGTEIDVTCTLDTGESVKGSFEFLIE</sequence>
<evidence type="ECO:0000256" key="1">
    <source>
        <dbReference type="ARBA" id="ARBA00007381"/>
    </source>
</evidence>
<dbReference type="AlphaFoldDB" id="A0AA89C5A0"/>
<dbReference type="Gene3D" id="3.90.640.10">
    <property type="entry name" value="Actin, Chain A, domain 4"/>
    <property type="match status" value="1"/>
</dbReference>
<comment type="caution">
    <text evidence="4">The sequence shown here is derived from an EMBL/GenBank/DDBJ whole genome shotgun (WGS) entry which is preliminary data.</text>
</comment>
<evidence type="ECO:0000256" key="3">
    <source>
        <dbReference type="ARBA" id="ARBA00022840"/>
    </source>
</evidence>
<evidence type="ECO:0000313" key="5">
    <source>
        <dbReference type="Proteomes" id="UP001186944"/>
    </source>
</evidence>